<keyword evidence="3" id="KW-1185">Reference proteome</keyword>
<dbReference type="AlphaFoldDB" id="A0A9Q1D8D5"/>
<organism evidence="2 3">
    <name type="scientific">Conger conger</name>
    <name type="common">Conger eel</name>
    <name type="synonym">Muraena conger</name>
    <dbReference type="NCBI Taxonomy" id="82655"/>
    <lineage>
        <taxon>Eukaryota</taxon>
        <taxon>Metazoa</taxon>
        <taxon>Chordata</taxon>
        <taxon>Craniata</taxon>
        <taxon>Vertebrata</taxon>
        <taxon>Euteleostomi</taxon>
        <taxon>Actinopterygii</taxon>
        <taxon>Neopterygii</taxon>
        <taxon>Teleostei</taxon>
        <taxon>Anguilliformes</taxon>
        <taxon>Congridae</taxon>
        <taxon>Conger</taxon>
    </lineage>
</organism>
<name>A0A9Q1D8D5_CONCO</name>
<protein>
    <submittedName>
        <fullName evidence="2">Uncharacterized protein</fullName>
    </submittedName>
</protein>
<evidence type="ECO:0000256" key="1">
    <source>
        <dbReference type="SAM" id="MobiDB-lite"/>
    </source>
</evidence>
<evidence type="ECO:0000313" key="3">
    <source>
        <dbReference type="Proteomes" id="UP001152803"/>
    </source>
</evidence>
<dbReference type="EMBL" id="JAFJMO010000012">
    <property type="protein sequence ID" value="KAJ8261285.1"/>
    <property type="molecule type" value="Genomic_DNA"/>
</dbReference>
<sequence>MWHLSHTQRLRIVYENEDKVYSHHQLMMGVPWMYLNLDQKKASCDHQPLRHASGNGGSGRRSVRRSEREGSVRADGRSGERCCPLVARGCRTGPPVQLGLQVPHLLGKVGQLEEDRDGPAPVELCLWDPAEVPLHPQADGWAFQAGQDQVIGLQGLPPPGLIELARGGLGELHRLHPGTDPHTPQPFFQAVLLLPEEALLW</sequence>
<comment type="caution">
    <text evidence="2">The sequence shown here is derived from an EMBL/GenBank/DDBJ whole genome shotgun (WGS) entry which is preliminary data.</text>
</comment>
<accession>A0A9Q1D8D5</accession>
<gene>
    <name evidence="2" type="ORF">COCON_G00170080</name>
</gene>
<proteinExistence type="predicted"/>
<feature type="region of interest" description="Disordered" evidence="1">
    <location>
        <begin position="45"/>
        <end position="79"/>
    </location>
</feature>
<feature type="compositionally biased region" description="Basic and acidic residues" evidence="1">
    <location>
        <begin position="64"/>
        <end position="79"/>
    </location>
</feature>
<dbReference type="Proteomes" id="UP001152803">
    <property type="component" value="Unassembled WGS sequence"/>
</dbReference>
<reference evidence="2" key="1">
    <citation type="journal article" date="2023" name="Science">
        <title>Genome structures resolve the early diversification of teleost fishes.</title>
        <authorList>
            <person name="Parey E."/>
            <person name="Louis A."/>
            <person name="Montfort J."/>
            <person name="Bouchez O."/>
            <person name="Roques C."/>
            <person name="Iampietro C."/>
            <person name="Lluch J."/>
            <person name="Castinel A."/>
            <person name="Donnadieu C."/>
            <person name="Desvignes T."/>
            <person name="Floi Bucao C."/>
            <person name="Jouanno E."/>
            <person name="Wen M."/>
            <person name="Mejri S."/>
            <person name="Dirks R."/>
            <person name="Jansen H."/>
            <person name="Henkel C."/>
            <person name="Chen W.J."/>
            <person name="Zahm M."/>
            <person name="Cabau C."/>
            <person name="Klopp C."/>
            <person name="Thompson A.W."/>
            <person name="Robinson-Rechavi M."/>
            <person name="Braasch I."/>
            <person name="Lecointre G."/>
            <person name="Bobe J."/>
            <person name="Postlethwait J.H."/>
            <person name="Berthelot C."/>
            <person name="Roest Crollius H."/>
            <person name="Guiguen Y."/>
        </authorList>
    </citation>
    <scope>NUCLEOTIDE SEQUENCE</scope>
    <source>
        <strain evidence="2">Concon-B</strain>
    </source>
</reference>
<evidence type="ECO:0000313" key="2">
    <source>
        <dbReference type="EMBL" id="KAJ8261285.1"/>
    </source>
</evidence>